<dbReference type="InterPro" id="IPR006204">
    <property type="entry name" value="GHMP_kinase_N_dom"/>
</dbReference>
<keyword evidence="16" id="KW-1185">Reference proteome</keyword>
<dbReference type="OrthoDB" id="9764892at2"/>
<dbReference type="InterPro" id="IPR014721">
    <property type="entry name" value="Ribsml_uS5_D2-typ_fold_subgr"/>
</dbReference>
<evidence type="ECO:0000256" key="10">
    <source>
        <dbReference type="ARBA" id="ARBA00022842"/>
    </source>
</evidence>
<gene>
    <name evidence="15" type="ORF">SAMN04489806_3204</name>
</gene>
<dbReference type="EMBL" id="FNRY01000002">
    <property type="protein sequence ID" value="SEC55531.1"/>
    <property type="molecule type" value="Genomic_DNA"/>
</dbReference>
<evidence type="ECO:0000256" key="12">
    <source>
        <dbReference type="ARBA" id="ARBA00029438"/>
    </source>
</evidence>
<evidence type="ECO:0000256" key="2">
    <source>
        <dbReference type="ARBA" id="ARBA00006495"/>
    </source>
</evidence>
<dbReference type="GO" id="GO:0004496">
    <property type="term" value="F:mevalonate kinase activity"/>
    <property type="evidence" value="ECO:0007669"/>
    <property type="project" value="UniProtKB-EC"/>
</dbReference>
<comment type="subcellular location">
    <subcellularLocation>
        <location evidence="1">Cytoplasm</location>
    </subcellularLocation>
</comment>
<name>A0A1H4THC7_9MICO</name>
<dbReference type="GO" id="GO:0005524">
    <property type="term" value="F:ATP binding"/>
    <property type="evidence" value="ECO:0007669"/>
    <property type="project" value="UniProtKB-KW"/>
</dbReference>
<reference evidence="15 16" key="1">
    <citation type="submission" date="2016-10" db="EMBL/GenBank/DDBJ databases">
        <authorList>
            <person name="de Groot N.N."/>
        </authorList>
    </citation>
    <scope>NUCLEOTIDE SEQUENCE [LARGE SCALE GENOMIC DNA]</scope>
    <source>
        <strain evidence="15 16">DSM 21799</strain>
    </source>
</reference>
<dbReference type="Gene3D" id="3.30.230.10">
    <property type="match status" value="1"/>
</dbReference>
<sequence length="320" mass="32054">MHEPLRGAVGTAHAKTILLGEHAVVYGRPAIAFPVASLTLEARAESIGSGLALHTPFHAGAITAEDDAAATREEHIAAVAVRRTLERIGRPLDGVGVSVTGLIPAARGLGSSAAVASAIAVAVAGLHGIALTPADRFEIVQSVERVAHGTPSGLDAYATTAAGPIWFEQGRARTLAVAESPALLVADTGVLGRTGVAVAEVRARHERNPHAIEAAMEGIADLVVGAREDLASAAFADLGERMNACHGVLSSIGVSSTELDALVQAARRAGALGAKLTGGGQGGCIIALAPSASELPALAAALTASGATGVWFVTDGEENA</sequence>
<keyword evidence="4" id="KW-0963">Cytoplasm</keyword>
<keyword evidence="7" id="KW-0547">Nucleotide-binding</keyword>
<evidence type="ECO:0000256" key="4">
    <source>
        <dbReference type="ARBA" id="ARBA00022490"/>
    </source>
</evidence>
<evidence type="ECO:0000259" key="14">
    <source>
        <dbReference type="Pfam" id="PF08544"/>
    </source>
</evidence>
<dbReference type="PRINTS" id="PR00959">
    <property type="entry name" value="MEVGALKINASE"/>
</dbReference>
<dbReference type="Pfam" id="PF00288">
    <property type="entry name" value="GHMP_kinases_N"/>
    <property type="match status" value="1"/>
</dbReference>
<dbReference type="SUPFAM" id="SSF55060">
    <property type="entry name" value="GHMP Kinase, C-terminal domain"/>
    <property type="match status" value="1"/>
</dbReference>
<dbReference type="NCBIfam" id="TIGR00549">
    <property type="entry name" value="mevalon_kin"/>
    <property type="match status" value="1"/>
</dbReference>
<evidence type="ECO:0000259" key="13">
    <source>
        <dbReference type="Pfam" id="PF00288"/>
    </source>
</evidence>
<dbReference type="InterPro" id="IPR006203">
    <property type="entry name" value="GHMP_knse_ATP-bd_CS"/>
</dbReference>
<keyword evidence="6" id="KW-0808">Transferase</keyword>
<dbReference type="Pfam" id="PF08544">
    <property type="entry name" value="GHMP_kinases_C"/>
    <property type="match status" value="1"/>
</dbReference>
<dbReference type="AlphaFoldDB" id="A0A1H4THC7"/>
<keyword evidence="11" id="KW-0443">Lipid metabolism</keyword>
<dbReference type="InterPro" id="IPR036554">
    <property type="entry name" value="GHMP_kinase_C_sf"/>
</dbReference>
<organism evidence="15 16">
    <name type="scientific">Paramicrobacterium humi</name>
    <dbReference type="NCBI Taxonomy" id="640635"/>
    <lineage>
        <taxon>Bacteria</taxon>
        <taxon>Bacillati</taxon>
        <taxon>Actinomycetota</taxon>
        <taxon>Actinomycetes</taxon>
        <taxon>Micrococcales</taxon>
        <taxon>Microbacteriaceae</taxon>
        <taxon>Paramicrobacterium</taxon>
    </lineage>
</organism>
<evidence type="ECO:0000313" key="15">
    <source>
        <dbReference type="EMBL" id="SEC55531.1"/>
    </source>
</evidence>
<dbReference type="PROSITE" id="PS00627">
    <property type="entry name" value="GHMP_KINASES_ATP"/>
    <property type="match status" value="1"/>
</dbReference>
<keyword evidence="5" id="KW-0444">Lipid biosynthesis</keyword>
<dbReference type="UniPathway" id="UPA00057">
    <property type="reaction ID" value="UER00098"/>
</dbReference>
<evidence type="ECO:0000256" key="3">
    <source>
        <dbReference type="ARBA" id="ARBA00012103"/>
    </source>
</evidence>
<evidence type="ECO:0000256" key="5">
    <source>
        <dbReference type="ARBA" id="ARBA00022516"/>
    </source>
</evidence>
<keyword evidence="10" id="KW-0460">Magnesium</keyword>
<dbReference type="InterPro" id="IPR020568">
    <property type="entry name" value="Ribosomal_Su5_D2-typ_SF"/>
</dbReference>
<accession>A0A1H4THC7</accession>
<keyword evidence="8 15" id="KW-0418">Kinase</keyword>
<proteinExistence type="inferred from homology"/>
<dbReference type="Gene3D" id="3.30.70.890">
    <property type="entry name" value="GHMP kinase, C-terminal domain"/>
    <property type="match status" value="1"/>
</dbReference>
<dbReference type="GO" id="GO:0005829">
    <property type="term" value="C:cytosol"/>
    <property type="evidence" value="ECO:0007669"/>
    <property type="project" value="TreeGrafter"/>
</dbReference>
<dbReference type="EC" id="2.7.1.36" evidence="3"/>
<evidence type="ECO:0000256" key="1">
    <source>
        <dbReference type="ARBA" id="ARBA00004496"/>
    </source>
</evidence>
<dbReference type="PANTHER" id="PTHR43290:SF2">
    <property type="entry name" value="MEVALONATE KINASE"/>
    <property type="match status" value="1"/>
</dbReference>
<evidence type="ECO:0000256" key="7">
    <source>
        <dbReference type="ARBA" id="ARBA00022741"/>
    </source>
</evidence>
<feature type="domain" description="GHMP kinase N-terminal" evidence="13">
    <location>
        <begin position="80"/>
        <end position="161"/>
    </location>
</feature>
<dbReference type="GO" id="GO:0019287">
    <property type="term" value="P:isopentenyl diphosphate biosynthetic process, mevalonate pathway"/>
    <property type="evidence" value="ECO:0007669"/>
    <property type="project" value="UniProtKB-UniPathway"/>
</dbReference>
<evidence type="ECO:0000256" key="9">
    <source>
        <dbReference type="ARBA" id="ARBA00022840"/>
    </source>
</evidence>
<comment type="pathway">
    <text evidence="12">Isoprenoid biosynthesis; isopentenyl diphosphate biosynthesis via mevalonate pathway; isopentenyl diphosphate from (R)-mevalonate: step 1/3.</text>
</comment>
<keyword evidence="9" id="KW-0067">ATP-binding</keyword>
<comment type="similarity">
    <text evidence="2">Belongs to the GHMP kinase family. Mevalonate kinase subfamily.</text>
</comment>
<evidence type="ECO:0000313" key="16">
    <source>
        <dbReference type="Proteomes" id="UP000199183"/>
    </source>
</evidence>
<protein>
    <recommendedName>
        <fullName evidence="3">mevalonate kinase</fullName>
        <ecNumber evidence="3">2.7.1.36</ecNumber>
    </recommendedName>
</protein>
<dbReference type="PANTHER" id="PTHR43290">
    <property type="entry name" value="MEVALONATE KINASE"/>
    <property type="match status" value="1"/>
</dbReference>
<evidence type="ECO:0000256" key="8">
    <source>
        <dbReference type="ARBA" id="ARBA00022777"/>
    </source>
</evidence>
<dbReference type="Proteomes" id="UP000199183">
    <property type="component" value="Unassembled WGS sequence"/>
</dbReference>
<feature type="domain" description="GHMP kinase C-terminal" evidence="14">
    <location>
        <begin position="228"/>
        <end position="306"/>
    </location>
</feature>
<dbReference type="InterPro" id="IPR013750">
    <property type="entry name" value="GHMP_kinase_C_dom"/>
</dbReference>
<dbReference type="SUPFAM" id="SSF54211">
    <property type="entry name" value="Ribosomal protein S5 domain 2-like"/>
    <property type="match status" value="1"/>
</dbReference>
<evidence type="ECO:0000256" key="6">
    <source>
        <dbReference type="ARBA" id="ARBA00022679"/>
    </source>
</evidence>
<dbReference type="STRING" id="640635.SAMN04489806_3204"/>
<dbReference type="InterPro" id="IPR006205">
    <property type="entry name" value="Mev_gal_kin"/>
</dbReference>
<evidence type="ECO:0000256" key="11">
    <source>
        <dbReference type="ARBA" id="ARBA00023098"/>
    </source>
</evidence>